<keyword evidence="1" id="KW-0812">Transmembrane</keyword>
<protein>
    <recommendedName>
        <fullName evidence="4">Neutral zinc metallopeptidase</fullName>
    </recommendedName>
</protein>
<dbReference type="AlphaFoldDB" id="A0A1M6K9R3"/>
<keyword evidence="1" id="KW-0472">Membrane</keyword>
<sequence>MYWLLLLPAIIISFWAQIKVSTTFDKYKQVGSFNGFSGAEVARMILDYNGLHDIPVELVAGTLSDHYDPSNRVLRLSEEVYYGKSVASIGVAAHETGHAMQHKESYGPMGLRSAIVPIANFGSGASWLILILGLFMGMRSLVFLGIILFSFVVLFQIVTLPVEFNASSRALRTLEDRGILQGEEIKGAKKVLDAAAMTYVAATIMAVVNLIRLIMISQNRD</sequence>
<evidence type="ECO:0008006" key="4">
    <source>
        <dbReference type="Google" id="ProtNLM"/>
    </source>
</evidence>
<keyword evidence="3" id="KW-1185">Reference proteome</keyword>
<feature type="transmembrane region" description="Helical" evidence="1">
    <location>
        <begin position="196"/>
        <end position="215"/>
    </location>
</feature>
<dbReference type="PANTHER" id="PTHR36434:SF1">
    <property type="entry name" value="MEMBRANE PROTEASE YUGP-RELATED"/>
    <property type="match status" value="1"/>
</dbReference>
<accession>A0A1M6K9R3</accession>
<dbReference type="STRING" id="1121302.SAMN02745163_02136"/>
<keyword evidence="1" id="KW-1133">Transmembrane helix</keyword>
<organism evidence="2 3">
    <name type="scientific">Clostridium cavendishii DSM 21758</name>
    <dbReference type="NCBI Taxonomy" id="1121302"/>
    <lineage>
        <taxon>Bacteria</taxon>
        <taxon>Bacillati</taxon>
        <taxon>Bacillota</taxon>
        <taxon>Clostridia</taxon>
        <taxon>Eubacteriales</taxon>
        <taxon>Clostridiaceae</taxon>
        <taxon>Clostridium</taxon>
    </lineage>
</organism>
<gene>
    <name evidence="2" type="ORF">SAMN02745163_02136</name>
</gene>
<dbReference type="OrthoDB" id="9784298at2"/>
<dbReference type="EMBL" id="FQZB01000009">
    <property type="protein sequence ID" value="SHJ55689.1"/>
    <property type="molecule type" value="Genomic_DNA"/>
</dbReference>
<reference evidence="2 3" key="1">
    <citation type="submission" date="2016-11" db="EMBL/GenBank/DDBJ databases">
        <authorList>
            <person name="Jaros S."/>
            <person name="Januszkiewicz K."/>
            <person name="Wedrychowicz H."/>
        </authorList>
    </citation>
    <scope>NUCLEOTIDE SEQUENCE [LARGE SCALE GENOMIC DNA]</scope>
    <source>
        <strain evidence="2 3">DSM 21758</strain>
    </source>
</reference>
<evidence type="ECO:0000256" key="1">
    <source>
        <dbReference type="SAM" id="Phobius"/>
    </source>
</evidence>
<name>A0A1M6K9R3_9CLOT</name>
<feature type="transmembrane region" description="Helical" evidence="1">
    <location>
        <begin position="142"/>
        <end position="162"/>
    </location>
</feature>
<evidence type="ECO:0000313" key="2">
    <source>
        <dbReference type="EMBL" id="SHJ55689.1"/>
    </source>
</evidence>
<feature type="transmembrane region" description="Helical" evidence="1">
    <location>
        <begin position="114"/>
        <end position="135"/>
    </location>
</feature>
<dbReference type="Pfam" id="PF04298">
    <property type="entry name" value="Zn_peptidase_2"/>
    <property type="match status" value="1"/>
</dbReference>
<dbReference type="InterPro" id="IPR007395">
    <property type="entry name" value="Zn_peptidase_2"/>
</dbReference>
<dbReference type="Proteomes" id="UP000184310">
    <property type="component" value="Unassembled WGS sequence"/>
</dbReference>
<dbReference type="PANTHER" id="PTHR36434">
    <property type="entry name" value="MEMBRANE PROTEASE YUGP-RELATED"/>
    <property type="match status" value="1"/>
</dbReference>
<dbReference type="RefSeq" id="WP_072986986.1">
    <property type="nucleotide sequence ID" value="NZ_FQZB01000009.1"/>
</dbReference>
<proteinExistence type="predicted"/>
<evidence type="ECO:0000313" key="3">
    <source>
        <dbReference type="Proteomes" id="UP000184310"/>
    </source>
</evidence>